<keyword evidence="2" id="KW-1185">Reference proteome</keyword>
<sequence length="102" mass="11271">MLPSLSSEASPLSTPAMSLWRNQLLNHLTAELVEIRGNRGKGKVYIRCKGWVWIRCPAAMPDSGRDGIGSSDLKEVVAIGSLCLIMCSVQTFRSAWVSCWFK</sequence>
<dbReference type="EMBL" id="VIEB01000117">
    <property type="protein sequence ID" value="TQE05660.1"/>
    <property type="molecule type" value="Genomic_DNA"/>
</dbReference>
<accession>A0A540N584</accession>
<dbReference type="Proteomes" id="UP000315295">
    <property type="component" value="Unassembled WGS sequence"/>
</dbReference>
<protein>
    <submittedName>
        <fullName evidence="1">Uncharacterized protein</fullName>
    </submittedName>
</protein>
<dbReference type="AlphaFoldDB" id="A0A540N584"/>
<evidence type="ECO:0000313" key="1">
    <source>
        <dbReference type="EMBL" id="TQE05660.1"/>
    </source>
</evidence>
<gene>
    <name evidence="1" type="ORF">C1H46_008679</name>
</gene>
<reference evidence="1 2" key="1">
    <citation type="journal article" date="2019" name="G3 (Bethesda)">
        <title>Sequencing of a Wild Apple (Malus baccata) Genome Unravels the Differences Between Cultivated and Wild Apple Species Regarding Disease Resistance and Cold Tolerance.</title>
        <authorList>
            <person name="Chen X."/>
        </authorList>
    </citation>
    <scope>NUCLEOTIDE SEQUENCE [LARGE SCALE GENOMIC DNA]</scope>
    <source>
        <strain evidence="2">cv. Shandingzi</strain>
        <tissue evidence="1">Leaves</tissue>
    </source>
</reference>
<proteinExistence type="predicted"/>
<evidence type="ECO:0000313" key="2">
    <source>
        <dbReference type="Proteomes" id="UP000315295"/>
    </source>
</evidence>
<organism evidence="1 2">
    <name type="scientific">Malus baccata</name>
    <name type="common">Siberian crab apple</name>
    <name type="synonym">Pyrus baccata</name>
    <dbReference type="NCBI Taxonomy" id="106549"/>
    <lineage>
        <taxon>Eukaryota</taxon>
        <taxon>Viridiplantae</taxon>
        <taxon>Streptophyta</taxon>
        <taxon>Embryophyta</taxon>
        <taxon>Tracheophyta</taxon>
        <taxon>Spermatophyta</taxon>
        <taxon>Magnoliopsida</taxon>
        <taxon>eudicotyledons</taxon>
        <taxon>Gunneridae</taxon>
        <taxon>Pentapetalae</taxon>
        <taxon>rosids</taxon>
        <taxon>fabids</taxon>
        <taxon>Rosales</taxon>
        <taxon>Rosaceae</taxon>
        <taxon>Amygdaloideae</taxon>
        <taxon>Maleae</taxon>
        <taxon>Malus</taxon>
    </lineage>
</organism>
<comment type="caution">
    <text evidence="1">The sequence shown here is derived from an EMBL/GenBank/DDBJ whole genome shotgun (WGS) entry which is preliminary data.</text>
</comment>
<name>A0A540N584_MALBA</name>